<reference evidence="6" key="1">
    <citation type="submission" date="2023-07" db="EMBL/GenBank/DDBJ databases">
        <title>Molecular identification of indigenous halophilic bacteria isolated from red sea cost, biodegradation of synthetic dyes and assessment of degraded metabolite toxicity.</title>
        <authorList>
            <person name="Chaieb K."/>
            <person name="Altayb H.N."/>
        </authorList>
    </citation>
    <scope>NUCLEOTIDE SEQUENCE [LARGE SCALE GENOMIC DNA]</scope>
    <source>
        <strain evidence="6">K20</strain>
    </source>
</reference>
<dbReference type="SUPFAM" id="SSF74650">
    <property type="entry name" value="Galactose mutarotase-like"/>
    <property type="match status" value="1"/>
</dbReference>
<evidence type="ECO:0000256" key="4">
    <source>
        <dbReference type="PIRNR" id="PIRNR016020"/>
    </source>
</evidence>
<evidence type="ECO:0000313" key="5">
    <source>
        <dbReference type="EMBL" id="MCA2015491.1"/>
    </source>
</evidence>
<organism evidence="5 6">
    <name type="scientific">Vibrio tritonius</name>
    <dbReference type="NCBI Taxonomy" id="1435069"/>
    <lineage>
        <taxon>Bacteria</taxon>
        <taxon>Pseudomonadati</taxon>
        <taxon>Pseudomonadota</taxon>
        <taxon>Gammaproteobacteria</taxon>
        <taxon>Vibrionales</taxon>
        <taxon>Vibrionaceae</taxon>
        <taxon>Vibrio</taxon>
    </lineage>
</organism>
<dbReference type="PANTHER" id="PTHR11122">
    <property type="entry name" value="APOSPORY-ASSOCIATED PROTEIN C-RELATED"/>
    <property type="match status" value="1"/>
</dbReference>
<gene>
    <name evidence="5" type="ORF">LDJ79_05155</name>
</gene>
<dbReference type="EMBL" id="JAIWIU010000029">
    <property type="protein sequence ID" value="MCA2015491.1"/>
    <property type="molecule type" value="Genomic_DNA"/>
</dbReference>
<evidence type="ECO:0000256" key="2">
    <source>
        <dbReference type="ARBA" id="ARBA00005866"/>
    </source>
</evidence>
<dbReference type="PIRSF" id="PIRSF016020">
    <property type="entry name" value="PHexose_mutarotase"/>
    <property type="match status" value="1"/>
</dbReference>
<dbReference type="InterPro" id="IPR014718">
    <property type="entry name" value="GH-type_carb-bd"/>
</dbReference>
<dbReference type="InterPro" id="IPR008183">
    <property type="entry name" value="Aldose_1/G6P_1-epimerase"/>
</dbReference>
<dbReference type="CDD" id="cd09020">
    <property type="entry name" value="D-hex-6-P-epi_like"/>
    <property type="match status" value="1"/>
</dbReference>
<dbReference type="PANTHER" id="PTHR11122:SF13">
    <property type="entry name" value="GLUCOSE-6-PHOSPHATE 1-EPIMERASE"/>
    <property type="match status" value="1"/>
</dbReference>
<dbReference type="InterPro" id="IPR011013">
    <property type="entry name" value="Gal_mutarotase_sf_dom"/>
</dbReference>
<dbReference type="Pfam" id="PF01263">
    <property type="entry name" value="Aldose_epim"/>
    <property type="match status" value="1"/>
</dbReference>
<protein>
    <recommendedName>
        <fullName evidence="4">Putative glucose-6-phosphate 1-epimerase</fullName>
        <ecNumber evidence="4">5.1.3.15</ecNumber>
    </recommendedName>
</protein>
<dbReference type="EC" id="5.1.3.15" evidence="4"/>
<dbReference type="RefSeq" id="WP_225249822.1">
    <property type="nucleotide sequence ID" value="NZ_JAIWIU010000029.1"/>
</dbReference>
<keyword evidence="6" id="KW-1185">Reference proteome</keyword>
<evidence type="ECO:0000256" key="3">
    <source>
        <dbReference type="ARBA" id="ARBA00023235"/>
    </source>
</evidence>
<dbReference type="Proteomes" id="UP001199044">
    <property type="component" value="Unassembled WGS sequence"/>
</dbReference>
<proteinExistence type="inferred from homology"/>
<comment type="caution">
    <text evidence="5">The sequence shown here is derived from an EMBL/GenBank/DDBJ whole genome shotgun (WGS) entry which is preliminary data.</text>
</comment>
<sequence length="294" mass="32822">MDLQKLPVVSTLSDYIDVVQHDQVKILRVTHPKLTAGISLYGGHVVSFRPKGFQDLIWMSEEAVYDAKLPLRGGIPICWPWFGPIASPSHGFVRNAQWQLVEHRENEQGVVICLGLTDNSDTQVIWPYQFEVKLYVEMNDTLKVTLDVKNTDEKPWTFSGALHSYLNVGDIHQIEVTGMGDRYIDKLQDGKECEGPEVLKLTAGIDRIYTQPAAVITVADPEFNRQLTIENLGHNSAVLWNPWADGAKNIKDMSNTGYLNMMCVESTVFAPCISAGVTLSPGESHQLITTIAQR</sequence>
<comment type="catalytic activity">
    <reaction evidence="1">
        <text>alpha-D-glucose 6-phosphate = beta-D-glucose 6-phosphate</text>
        <dbReference type="Rhea" id="RHEA:16249"/>
        <dbReference type="ChEBI" id="CHEBI:58225"/>
        <dbReference type="ChEBI" id="CHEBI:58247"/>
        <dbReference type="EC" id="5.1.3.15"/>
    </reaction>
</comment>
<keyword evidence="3 4" id="KW-0413">Isomerase</keyword>
<name>A0ABS7YII8_9VIBR</name>
<comment type="similarity">
    <text evidence="2 4">Belongs to the glucose-6-phosphate 1-epimerase family.</text>
</comment>
<evidence type="ECO:0000256" key="1">
    <source>
        <dbReference type="ARBA" id="ARBA00001096"/>
    </source>
</evidence>
<evidence type="ECO:0000313" key="6">
    <source>
        <dbReference type="Proteomes" id="UP001199044"/>
    </source>
</evidence>
<dbReference type="Gene3D" id="2.70.98.10">
    <property type="match status" value="1"/>
</dbReference>
<dbReference type="InterPro" id="IPR025532">
    <property type="entry name" value="G6P_1-epimerase"/>
</dbReference>
<accession>A0ABS7YII8</accession>